<dbReference type="KEGG" id="dog:HP555_13705"/>
<dbReference type="Proteomes" id="UP000596092">
    <property type="component" value="Chromosome"/>
</dbReference>
<feature type="active site" description="Proton acceptor" evidence="1">
    <location>
        <position position="29"/>
    </location>
</feature>
<evidence type="ECO:0000256" key="1">
    <source>
        <dbReference type="PIRSR" id="PIRSR016487-1"/>
    </source>
</evidence>
<dbReference type="PANTHER" id="PTHR40114:SF1">
    <property type="entry name" value="SLR0698 PROTEIN"/>
    <property type="match status" value="1"/>
</dbReference>
<dbReference type="InterPro" id="IPR012042">
    <property type="entry name" value="NeuTTM/CthTTM-like"/>
</dbReference>
<dbReference type="AlphaFoldDB" id="A0A7T5VFB7"/>
<feature type="domain" description="CYTH" evidence="2">
    <location>
        <begin position="2"/>
        <end position="148"/>
    </location>
</feature>
<evidence type="ECO:0000259" key="2">
    <source>
        <dbReference type="PROSITE" id="PS51707"/>
    </source>
</evidence>
<accession>A0A7T5VFB7</accession>
<name>A0A7T5VFB7_9BACT</name>
<protein>
    <submittedName>
        <fullName evidence="3">CYTH domain-containing protein</fullName>
    </submittedName>
</protein>
<dbReference type="SMART" id="SM01118">
    <property type="entry name" value="CYTH"/>
    <property type="match status" value="1"/>
</dbReference>
<dbReference type="InterPro" id="IPR033469">
    <property type="entry name" value="CYTH-like_dom_sf"/>
</dbReference>
<evidence type="ECO:0000313" key="3">
    <source>
        <dbReference type="EMBL" id="QQG66844.1"/>
    </source>
</evidence>
<organism evidence="3 4">
    <name type="scientific">Desulfobulbus oligotrophicus</name>
    <dbReference type="NCBI Taxonomy" id="1909699"/>
    <lineage>
        <taxon>Bacteria</taxon>
        <taxon>Pseudomonadati</taxon>
        <taxon>Thermodesulfobacteriota</taxon>
        <taxon>Desulfobulbia</taxon>
        <taxon>Desulfobulbales</taxon>
        <taxon>Desulfobulbaceae</taxon>
        <taxon>Desulfobulbus</taxon>
    </lineage>
</organism>
<gene>
    <name evidence="3" type="ORF">HP555_13705</name>
</gene>
<proteinExistence type="predicted"/>
<dbReference type="Gene3D" id="2.40.320.10">
    <property type="entry name" value="Hypothetical Protein Pfu-838710-001"/>
    <property type="match status" value="1"/>
</dbReference>
<dbReference type="CDD" id="cd07891">
    <property type="entry name" value="CYTH-like_CthTTM-like_1"/>
    <property type="match status" value="1"/>
</dbReference>
<dbReference type="InterPro" id="IPR023577">
    <property type="entry name" value="CYTH_domain"/>
</dbReference>
<reference evidence="3 4" key="1">
    <citation type="submission" date="2020-05" db="EMBL/GenBank/DDBJ databases">
        <title>Complete genome of Desulfobulbus oligotrophicus.</title>
        <authorList>
            <person name="Podar M."/>
        </authorList>
    </citation>
    <scope>NUCLEOTIDE SEQUENCE [LARGE SCALE GENOMIC DNA]</scope>
    <source>
        <strain evidence="3 4">Prop6</strain>
    </source>
</reference>
<dbReference type="PANTHER" id="PTHR40114">
    <property type="entry name" value="SLR0698 PROTEIN"/>
    <property type="match status" value="1"/>
</dbReference>
<evidence type="ECO:0000313" key="4">
    <source>
        <dbReference type="Proteomes" id="UP000596092"/>
    </source>
</evidence>
<dbReference type="RefSeq" id="WP_199263130.1">
    <property type="nucleotide sequence ID" value="NZ_CP054140.1"/>
</dbReference>
<dbReference type="SUPFAM" id="SSF55154">
    <property type="entry name" value="CYTH-like phosphatases"/>
    <property type="match status" value="1"/>
</dbReference>
<sequence>MAQEIERKFLLKNAQWRGLAEGVVYRQGYLCASPERTVRVRIVGDQGYLTVKGATLGMVRSEYEYTIPLADAREMLDTLCPQPQIEKKRYTIPYHGCIWEVDEFSGLNQGLVVAEIELTSEDQPFDRPEWIGREVTGEMRYYNAALCITPYTTWKPES</sequence>
<keyword evidence="4" id="KW-1185">Reference proteome</keyword>
<dbReference type="PROSITE" id="PS51707">
    <property type="entry name" value="CYTH"/>
    <property type="match status" value="1"/>
</dbReference>
<dbReference type="PIRSF" id="PIRSF016487">
    <property type="entry name" value="CYTH_UCP016487"/>
    <property type="match status" value="1"/>
</dbReference>
<dbReference type="Pfam" id="PF01928">
    <property type="entry name" value="CYTH"/>
    <property type="match status" value="1"/>
</dbReference>
<dbReference type="EMBL" id="CP054140">
    <property type="protein sequence ID" value="QQG66844.1"/>
    <property type="molecule type" value="Genomic_DNA"/>
</dbReference>